<proteinExistence type="predicted"/>
<name>A0AAV8R794_ENSVE</name>
<evidence type="ECO:0000313" key="1">
    <source>
        <dbReference type="EMBL" id="KAJ8491260.1"/>
    </source>
</evidence>
<dbReference type="EMBL" id="JAQQAF010000004">
    <property type="protein sequence ID" value="KAJ8491260.1"/>
    <property type="molecule type" value="Genomic_DNA"/>
</dbReference>
<evidence type="ECO:0000313" key="2">
    <source>
        <dbReference type="Proteomes" id="UP001222027"/>
    </source>
</evidence>
<dbReference type="Pfam" id="PF26102">
    <property type="entry name" value="Ig_SPL7"/>
    <property type="match status" value="1"/>
</dbReference>
<sequence>MLRIGLGDNCFLARIQAASLVNLRSQILKWLSQSPWEMESYIRPGCVVLSIYLRMQSIAREELENDLLQHVTSLVQSSEAEFWQNGRFLVRTNRQLGSHKNGKICLSKTWRAWSSPELTSGSPIAVVGWQKSSLVLEGRNLIVPGTKIRCTYMGKYMLKFFAQHIQAPYMMIPVWRGLTFQEDLRRPLVAVSLRWKMVSKGTVLQLLFRILSSVRN</sequence>
<keyword evidence="2" id="KW-1185">Reference proteome</keyword>
<comment type="caution">
    <text evidence="1">The sequence shown here is derived from an EMBL/GenBank/DDBJ whole genome shotgun (WGS) entry which is preliminary data.</text>
</comment>
<organism evidence="1 2">
    <name type="scientific">Ensete ventricosum</name>
    <name type="common">Abyssinian banana</name>
    <name type="synonym">Musa ensete</name>
    <dbReference type="NCBI Taxonomy" id="4639"/>
    <lineage>
        <taxon>Eukaryota</taxon>
        <taxon>Viridiplantae</taxon>
        <taxon>Streptophyta</taxon>
        <taxon>Embryophyta</taxon>
        <taxon>Tracheophyta</taxon>
        <taxon>Spermatophyta</taxon>
        <taxon>Magnoliopsida</taxon>
        <taxon>Liliopsida</taxon>
        <taxon>Zingiberales</taxon>
        <taxon>Musaceae</taxon>
        <taxon>Ensete</taxon>
    </lineage>
</organism>
<accession>A0AAV8R794</accession>
<dbReference type="AlphaFoldDB" id="A0AAV8R794"/>
<gene>
    <name evidence="1" type="ORF">OPV22_012981</name>
</gene>
<dbReference type="Proteomes" id="UP001222027">
    <property type="component" value="Unassembled WGS sequence"/>
</dbReference>
<reference evidence="1 2" key="1">
    <citation type="submission" date="2022-12" db="EMBL/GenBank/DDBJ databases">
        <title>Chromosome-scale assembly of the Ensete ventricosum genome.</title>
        <authorList>
            <person name="Dussert Y."/>
            <person name="Stocks J."/>
            <person name="Wendawek A."/>
            <person name="Woldeyes F."/>
            <person name="Nichols R.A."/>
            <person name="Borrell J.S."/>
        </authorList>
    </citation>
    <scope>NUCLEOTIDE SEQUENCE [LARGE SCALE GENOMIC DNA]</scope>
    <source>
        <strain evidence="2">cv. Maze</strain>
        <tissue evidence="1">Seeds</tissue>
    </source>
</reference>
<protein>
    <submittedName>
        <fullName evidence="1">Uncharacterized protein</fullName>
    </submittedName>
</protein>